<evidence type="ECO:0000256" key="1">
    <source>
        <dbReference type="SAM" id="MobiDB-lite"/>
    </source>
</evidence>
<feature type="region of interest" description="Disordered" evidence="1">
    <location>
        <begin position="250"/>
        <end position="274"/>
    </location>
</feature>
<feature type="compositionally biased region" description="Low complexity" evidence="1">
    <location>
        <begin position="491"/>
        <end position="501"/>
    </location>
</feature>
<sequence>MADVQLVNADALARFLAGPPRAPDVAPARDAAAAVQRRRWGVAPAIEKDDTCADAAPAAPPSWWQNTSWFANAAADVSPVLADPAGADGGAVASTIRGAAAVGGAICQNRFTGVGQRDPIRPVAPQSVRLNGLSAVEDPGEVHGGHNASTRVHGGGAYVPVGGAMAHSRLSLQPRDLRAKGPRCADSFEAARAVSRGDTADGEKRDTACAVANNRAKPRYAFDFERGVWEVQGAPGAAVLPERERAAAAAAAVPRVDDGSSDEEKTTMTPEELALVETTRGLRLNRFGANHEASLAAAAAKRRAARNIESATLRGSASHKRAASAVPLPSDRRGSDSKNSIARTDEARDSGVDTWTPAWQMLRLENGDVVFFGAPDASPASVRAWLSGKTPWPEVRVMELSKRARSAQGVPRGAPGPIASSALVNAAKEELARIAEEDDAADADAAATGEKKTVNLPPGSTASPQQANIIEQLVHATGAGKREGDDVASEAPATTTTTPTTRAEKEMEALKDALRASIRERRALTTRTRALEDALAAAGLPIPPP</sequence>
<name>C1MSQ9_MICPC</name>
<dbReference type="OrthoDB" id="10600584at2759"/>
<feature type="compositionally biased region" description="Basic and acidic residues" evidence="1">
    <location>
        <begin position="255"/>
        <end position="266"/>
    </location>
</feature>
<keyword evidence="3" id="KW-1185">Reference proteome</keyword>
<dbReference type="Proteomes" id="UP000001876">
    <property type="component" value="Unassembled WGS sequence"/>
</dbReference>
<dbReference type="OMA" id="TSTIWIP"/>
<organism evidence="3">
    <name type="scientific">Micromonas pusilla (strain CCMP1545)</name>
    <name type="common">Picoplanktonic green alga</name>
    <dbReference type="NCBI Taxonomy" id="564608"/>
    <lineage>
        <taxon>Eukaryota</taxon>
        <taxon>Viridiplantae</taxon>
        <taxon>Chlorophyta</taxon>
        <taxon>Mamiellophyceae</taxon>
        <taxon>Mamiellales</taxon>
        <taxon>Mamiellaceae</taxon>
        <taxon>Micromonas</taxon>
    </lineage>
</organism>
<evidence type="ECO:0000313" key="2">
    <source>
        <dbReference type="EMBL" id="EEH57175.1"/>
    </source>
</evidence>
<proteinExistence type="predicted"/>
<feature type="region of interest" description="Disordered" evidence="1">
    <location>
        <begin position="310"/>
        <end position="351"/>
    </location>
</feature>
<evidence type="ECO:0000313" key="3">
    <source>
        <dbReference type="Proteomes" id="UP000001876"/>
    </source>
</evidence>
<gene>
    <name evidence="2" type="ORF">MICPUCDRAFT_47213</name>
</gene>
<dbReference type="KEGG" id="mpp:MICPUCDRAFT_47213"/>
<dbReference type="AlphaFoldDB" id="C1MSQ9"/>
<feature type="region of interest" description="Disordered" evidence="1">
    <location>
        <begin position="437"/>
        <end position="463"/>
    </location>
</feature>
<dbReference type="RefSeq" id="XP_003058720.1">
    <property type="nucleotide sequence ID" value="XM_003058674.1"/>
</dbReference>
<dbReference type="GeneID" id="9683810"/>
<accession>C1MSQ9</accession>
<feature type="region of interest" description="Disordered" evidence="1">
    <location>
        <begin position="479"/>
        <end position="505"/>
    </location>
</feature>
<reference evidence="2 3" key="1">
    <citation type="journal article" date="2009" name="Science">
        <title>Green evolution and dynamic adaptations revealed by genomes of the marine picoeukaryotes Micromonas.</title>
        <authorList>
            <person name="Worden A.Z."/>
            <person name="Lee J.H."/>
            <person name="Mock T."/>
            <person name="Rouze P."/>
            <person name="Simmons M.P."/>
            <person name="Aerts A.L."/>
            <person name="Allen A.E."/>
            <person name="Cuvelier M.L."/>
            <person name="Derelle E."/>
            <person name="Everett M.V."/>
            <person name="Foulon E."/>
            <person name="Grimwood J."/>
            <person name="Gundlach H."/>
            <person name="Henrissat B."/>
            <person name="Napoli C."/>
            <person name="McDonald S.M."/>
            <person name="Parker M.S."/>
            <person name="Rombauts S."/>
            <person name="Salamov A."/>
            <person name="Von Dassow P."/>
            <person name="Badger J.H."/>
            <person name="Coutinho P.M."/>
            <person name="Demir E."/>
            <person name="Dubchak I."/>
            <person name="Gentemann C."/>
            <person name="Eikrem W."/>
            <person name="Gready J.E."/>
            <person name="John U."/>
            <person name="Lanier W."/>
            <person name="Lindquist E.A."/>
            <person name="Lucas S."/>
            <person name="Mayer K.F."/>
            <person name="Moreau H."/>
            <person name="Not F."/>
            <person name="Otillar R."/>
            <person name="Panaud O."/>
            <person name="Pangilinan J."/>
            <person name="Paulsen I."/>
            <person name="Piegu B."/>
            <person name="Poliakov A."/>
            <person name="Robbens S."/>
            <person name="Schmutz J."/>
            <person name="Toulza E."/>
            <person name="Wyss T."/>
            <person name="Zelensky A."/>
            <person name="Zhou K."/>
            <person name="Armbrust E.V."/>
            <person name="Bhattacharya D."/>
            <person name="Goodenough U.W."/>
            <person name="Van de Peer Y."/>
            <person name="Grigoriev I.V."/>
        </authorList>
    </citation>
    <scope>NUCLEOTIDE SEQUENCE [LARGE SCALE GENOMIC DNA]</scope>
    <source>
        <strain evidence="2 3">CCMP1545</strain>
    </source>
</reference>
<dbReference type="EMBL" id="GG663739">
    <property type="protein sequence ID" value="EEH57175.1"/>
    <property type="molecule type" value="Genomic_DNA"/>
</dbReference>
<protein>
    <submittedName>
        <fullName evidence="2">Predicted protein</fullName>
    </submittedName>
</protein>